<reference evidence="2" key="1">
    <citation type="submission" date="2022-06" db="EMBL/GenBank/DDBJ databases">
        <title>Natrinema sp. a new haloarchaeum isolate from saline soil.</title>
        <authorList>
            <person name="Strakova D."/>
            <person name="Galisteo C."/>
            <person name="Sanchez-Porro C."/>
            <person name="Ventosa A."/>
        </authorList>
    </citation>
    <scope>NUCLEOTIDE SEQUENCE</scope>
    <source>
        <strain evidence="2">S1CR25-10</strain>
    </source>
</reference>
<feature type="compositionally biased region" description="Low complexity" evidence="1">
    <location>
        <begin position="91"/>
        <end position="101"/>
    </location>
</feature>
<feature type="compositionally biased region" description="Polar residues" evidence="1">
    <location>
        <begin position="1"/>
        <end position="32"/>
    </location>
</feature>
<dbReference type="GO" id="GO:0030246">
    <property type="term" value="F:carbohydrate binding"/>
    <property type="evidence" value="ECO:0007669"/>
    <property type="project" value="InterPro"/>
</dbReference>
<comment type="caution">
    <text evidence="2">The sequence shown here is derived from an EMBL/GenBank/DDBJ whole genome shotgun (WGS) entry which is preliminary data.</text>
</comment>
<dbReference type="RefSeq" id="WP_277520726.1">
    <property type="nucleotide sequence ID" value="NZ_JAMQOT010000002.1"/>
</dbReference>
<protein>
    <submittedName>
        <fullName evidence="2">Uncharacterized protein</fullName>
    </submittedName>
</protein>
<dbReference type="Gene3D" id="2.60.40.680">
    <property type="match status" value="1"/>
</dbReference>
<dbReference type="Proteomes" id="UP001154061">
    <property type="component" value="Unassembled WGS sequence"/>
</dbReference>
<evidence type="ECO:0000313" key="2">
    <source>
        <dbReference type="EMBL" id="MDF9745250.1"/>
    </source>
</evidence>
<evidence type="ECO:0000313" key="3">
    <source>
        <dbReference type="Proteomes" id="UP001154061"/>
    </source>
</evidence>
<dbReference type="EMBL" id="JAMQOT010000002">
    <property type="protein sequence ID" value="MDF9745250.1"/>
    <property type="molecule type" value="Genomic_DNA"/>
</dbReference>
<keyword evidence="3" id="KW-1185">Reference proteome</keyword>
<feature type="compositionally biased region" description="Acidic residues" evidence="1">
    <location>
        <begin position="36"/>
        <end position="50"/>
    </location>
</feature>
<feature type="region of interest" description="Disordered" evidence="1">
    <location>
        <begin position="1"/>
        <end position="123"/>
    </location>
</feature>
<feature type="region of interest" description="Disordered" evidence="1">
    <location>
        <begin position="210"/>
        <end position="237"/>
    </location>
</feature>
<feature type="compositionally biased region" description="Gly residues" evidence="1">
    <location>
        <begin position="71"/>
        <end position="85"/>
    </location>
</feature>
<dbReference type="InterPro" id="IPR008965">
    <property type="entry name" value="CBM2/CBM3_carb-bd_dom_sf"/>
</dbReference>
<sequence>MSQGDGSEGQATTTQSQPTNSETSDGNGSDDATSGEGDDPESEGQTDDTSTDNGSTDTTEEDDDTPTDISGGNGGTTTGGSGGSNGDDSSDTGSGSGNDSTSGDEDDITLSSAEVDSGERTTLPLVLESASEGMAGFQSTVTADTGLVTIENATIADDFENLSSVSVADDGSSVTVKALDVNETAEPGATDVQLATLTIEGVESGTTALRLTSDRFEDDDGDPRPVSTTDGEVTVTS</sequence>
<organism evidence="2 3">
    <name type="scientific">Natrinema salsiterrestre</name>
    <dbReference type="NCBI Taxonomy" id="2950540"/>
    <lineage>
        <taxon>Archaea</taxon>
        <taxon>Methanobacteriati</taxon>
        <taxon>Methanobacteriota</taxon>
        <taxon>Stenosarchaea group</taxon>
        <taxon>Halobacteria</taxon>
        <taxon>Halobacteriales</taxon>
        <taxon>Natrialbaceae</taxon>
        <taxon>Natrinema</taxon>
    </lineage>
</organism>
<name>A0A9Q4L3I0_9EURY</name>
<accession>A0A9Q4L3I0</accession>
<dbReference type="SUPFAM" id="SSF49384">
    <property type="entry name" value="Carbohydrate-binding domain"/>
    <property type="match status" value="1"/>
</dbReference>
<proteinExistence type="predicted"/>
<feature type="compositionally biased region" description="Polar residues" evidence="1">
    <location>
        <begin position="226"/>
        <end position="237"/>
    </location>
</feature>
<gene>
    <name evidence="2" type="ORF">NDI89_06580</name>
</gene>
<evidence type="ECO:0000256" key="1">
    <source>
        <dbReference type="SAM" id="MobiDB-lite"/>
    </source>
</evidence>
<dbReference type="AlphaFoldDB" id="A0A9Q4L3I0"/>